<protein>
    <submittedName>
        <fullName evidence="1">Acyltransferase</fullName>
    </submittedName>
</protein>
<keyword evidence="2" id="KW-1185">Reference proteome</keyword>
<dbReference type="Proteomes" id="UP001375539">
    <property type="component" value="Unassembled WGS sequence"/>
</dbReference>
<organism evidence="1 2">
    <name type="scientific">Streptomyces pratisoli</name>
    <dbReference type="NCBI Taxonomy" id="3139917"/>
    <lineage>
        <taxon>Bacteria</taxon>
        <taxon>Bacillati</taxon>
        <taxon>Actinomycetota</taxon>
        <taxon>Actinomycetes</taxon>
        <taxon>Kitasatosporales</taxon>
        <taxon>Streptomycetaceae</taxon>
        <taxon>Streptomyces</taxon>
    </lineage>
</organism>
<dbReference type="EMBL" id="JBBKAI010000002">
    <property type="protein sequence ID" value="MEJ8662065.1"/>
    <property type="molecule type" value="Genomic_DNA"/>
</dbReference>
<evidence type="ECO:0000313" key="2">
    <source>
        <dbReference type="Proteomes" id="UP001375539"/>
    </source>
</evidence>
<evidence type="ECO:0000313" key="1">
    <source>
        <dbReference type="EMBL" id="MEJ8662065.1"/>
    </source>
</evidence>
<comment type="caution">
    <text evidence="1">The sequence shown here is derived from an EMBL/GenBank/DDBJ whole genome shotgun (WGS) entry which is preliminary data.</text>
</comment>
<accession>A0ACC6QU91</accession>
<keyword evidence="1" id="KW-0808">Transferase</keyword>
<sequence>MWLAGGLLTLFREAVIGGDRLTRELLADSYAIYVVHRPLVVTLQYELAERGLSAAAAWSIVSGTAVSMALLLAAGLRRMPGCWRVL</sequence>
<name>A0ACC6QU91_9ACTN</name>
<reference evidence="1" key="1">
    <citation type="submission" date="2024-03" db="EMBL/GenBank/DDBJ databases">
        <title>Novel Streptomyces species of biotechnological and ecological value are a feature of Machair soil.</title>
        <authorList>
            <person name="Prole J.R."/>
            <person name="Goodfellow M."/>
            <person name="Allenby N."/>
            <person name="Ward A.C."/>
        </authorList>
    </citation>
    <scope>NUCLEOTIDE SEQUENCE</scope>
    <source>
        <strain evidence="1">MS1.AVA.4</strain>
    </source>
</reference>
<gene>
    <name evidence="1" type="ORF">WKI58_37195</name>
</gene>
<keyword evidence="1" id="KW-0012">Acyltransferase</keyword>
<proteinExistence type="predicted"/>